<dbReference type="AlphaFoldDB" id="A0A2S7TBL2"/>
<dbReference type="Proteomes" id="UP000239366">
    <property type="component" value="Unassembled WGS sequence"/>
</dbReference>
<sequence>MPYAEYRALFQEQAENGRTSGPQQTEALINYTQLNDRRSRRWEKRFKVDGELQSQLEQLNKPQRWLVLNESWCGDAAHTVPIMQKLAELTDKIEVRVLWRDENLELMDAYLSQGTRGIPKLLILNERNEVAGEWGSRPEPLHQLVQEAKDENGKLPADFKEEIQKWYNQDKGQTTVRELEALVLSLE</sequence>
<evidence type="ECO:0008006" key="3">
    <source>
        <dbReference type="Google" id="ProtNLM"/>
    </source>
</evidence>
<dbReference type="InterPro" id="IPR036249">
    <property type="entry name" value="Thioredoxin-like_sf"/>
</dbReference>
<dbReference type="Gene3D" id="3.40.30.10">
    <property type="entry name" value="Glutaredoxin"/>
    <property type="match status" value="1"/>
</dbReference>
<dbReference type="SUPFAM" id="SSF52833">
    <property type="entry name" value="Thioredoxin-like"/>
    <property type="match status" value="1"/>
</dbReference>
<keyword evidence="2" id="KW-1185">Reference proteome</keyword>
<name>A0A2S7TBL2_9FLAO</name>
<protein>
    <recommendedName>
        <fullName evidence="3">Thioredoxin family protein</fullName>
    </recommendedName>
</protein>
<dbReference type="Pfam" id="PF14595">
    <property type="entry name" value="Thioredoxin_9"/>
    <property type="match status" value="1"/>
</dbReference>
<accession>A0A2S7TBL2</accession>
<comment type="caution">
    <text evidence="1">The sequence shown here is derived from an EMBL/GenBank/DDBJ whole genome shotgun (WGS) entry which is preliminary data.</text>
</comment>
<evidence type="ECO:0000313" key="1">
    <source>
        <dbReference type="EMBL" id="PQJ16877.1"/>
    </source>
</evidence>
<organism evidence="1 2">
    <name type="scientific">Aureicoccus marinus</name>
    <dbReference type="NCBI Taxonomy" id="754435"/>
    <lineage>
        <taxon>Bacteria</taxon>
        <taxon>Pseudomonadati</taxon>
        <taxon>Bacteroidota</taxon>
        <taxon>Flavobacteriia</taxon>
        <taxon>Flavobacteriales</taxon>
        <taxon>Flavobacteriaceae</taxon>
        <taxon>Aureicoccus</taxon>
    </lineage>
</organism>
<reference evidence="2" key="1">
    <citation type="submission" date="2016-11" db="EMBL/GenBank/DDBJ databases">
        <title>Trade-off between light-utilization and light-protection in marine flavobacteria.</title>
        <authorList>
            <person name="Kumagai Y."/>
            <person name="Yoshizawa S."/>
            <person name="Kogure K."/>
        </authorList>
    </citation>
    <scope>NUCLEOTIDE SEQUENCE [LARGE SCALE GENOMIC DNA]</scope>
    <source>
        <strain evidence="2">SG-18</strain>
    </source>
</reference>
<evidence type="ECO:0000313" key="2">
    <source>
        <dbReference type="Proteomes" id="UP000239366"/>
    </source>
</evidence>
<proteinExistence type="predicted"/>
<dbReference type="EMBL" id="MQVX01000001">
    <property type="protein sequence ID" value="PQJ16877.1"/>
    <property type="molecule type" value="Genomic_DNA"/>
</dbReference>
<gene>
    <name evidence="1" type="ORF">BST99_12555</name>
</gene>